<comment type="caution">
    <text evidence="1">The sequence shown here is derived from an EMBL/GenBank/DDBJ whole genome shotgun (WGS) entry which is preliminary data.</text>
</comment>
<dbReference type="InterPro" id="IPR050583">
    <property type="entry name" value="Mycobacterial_A85_antigen"/>
</dbReference>
<dbReference type="InterPro" id="IPR029058">
    <property type="entry name" value="AB_hydrolase_fold"/>
</dbReference>
<sequence>MPETMRGTMLMGSDTYSAHFITEESQCLKDNFLGDPAVRTTVVISPNEIPQDHPLPTIWVLSGYTGRGLSYLNQSPWQENFLDRLNRLRRSGMPPVRAVLPDCFTKLGGSQYLDSPVTGLYATYVFDELRSRIESRFIPSSRAVMGKSSGGFGAFAALITRPGLFQGVASHSGDMLFEWSYLPDFPKAYQLIQSQGGVIPFIRAFDERQNKPGSWISAMNVICMSAVYSPNLAEEGFPADFPLNFDTLELNSRVWEKWLDWDPVRLVERNAVQESLRSLKILYFDAGREDEFQLQYGAARLHKKLDEYQISHVFELFDGGHFHTNHRLDKSLRLLAEVL</sequence>
<reference evidence="1 2" key="1">
    <citation type="journal article" date="2014" name="BMC Genomics">
        <title>Comparison of environmental and isolate Sulfobacillus genomes reveals diverse carbon, sulfur, nitrogen, and hydrogen metabolisms.</title>
        <authorList>
            <person name="Justice N.B."/>
            <person name="Norman A."/>
            <person name="Brown C.T."/>
            <person name="Singh A."/>
            <person name="Thomas B.C."/>
            <person name="Banfield J.F."/>
        </authorList>
    </citation>
    <scope>NUCLEOTIDE SEQUENCE [LARGE SCALE GENOMIC DNA]</scope>
    <source>
        <strain evidence="1">AMDSBA1</strain>
    </source>
</reference>
<dbReference type="Pfam" id="PF00756">
    <property type="entry name" value="Esterase"/>
    <property type="match status" value="1"/>
</dbReference>
<dbReference type="InterPro" id="IPR000801">
    <property type="entry name" value="Esterase-like"/>
</dbReference>
<dbReference type="PANTHER" id="PTHR48098:SF1">
    <property type="entry name" value="DIACYLGLYCEROL ACYLTRANSFERASE_MYCOLYLTRANSFERASE AG85A"/>
    <property type="match status" value="1"/>
</dbReference>
<dbReference type="AlphaFoldDB" id="A0A2T2WVY8"/>
<proteinExistence type="predicted"/>
<organism evidence="1 2">
    <name type="scientific">Sulfobacillus benefaciens</name>
    <dbReference type="NCBI Taxonomy" id="453960"/>
    <lineage>
        <taxon>Bacteria</taxon>
        <taxon>Bacillati</taxon>
        <taxon>Bacillota</taxon>
        <taxon>Clostridia</taxon>
        <taxon>Eubacteriales</taxon>
        <taxon>Clostridiales Family XVII. Incertae Sedis</taxon>
        <taxon>Sulfobacillus</taxon>
    </lineage>
</organism>
<dbReference type="GO" id="GO:0016747">
    <property type="term" value="F:acyltransferase activity, transferring groups other than amino-acyl groups"/>
    <property type="evidence" value="ECO:0007669"/>
    <property type="project" value="TreeGrafter"/>
</dbReference>
<dbReference type="Proteomes" id="UP000242699">
    <property type="component" value="Unassembled WGS sequence"/>
</dbReference>
<gene>
    <name evidence="1" type="ORF">C7B43_13825</name>
</gene>
<dbReference type="PANTHER" id="PTHR48098">
    <property type="entry name" value="ENTEROCHELIN ESTERASE-RELATED"/>
    <property type="match status" value="1"/>
</dbReference>
<evidence type="ECO:0000313" key="1">
    <source>
        <dbReference type="EMBL" id="PSR26417.1"/>
    </source>
</evidence>
<name>A0A2T2WVY8_9FIRM</name>
<protein>
    <submittedName>
        <fullName evidence="1">Esterase</fullName>
    </submittedName>
</protein>
<dbReference type="EMBL" id="PXYT01000036">
    <property type="protein sequence ID" value="PSR26417.1"/>
    <property type="molecule type" value="Genomic_DNA"/>
</dbReference>
<dbReference type="SUPFAM" id="SSF53474">
    <property type="entry name" value="alpha/beta-Hydrolases"/>
    <property type="match status" value="1"/>
</dbReference>
<dbReference type="Gene3D" id="3.40.50.1820">
    <property type="entry name" value="alpha/beta hydrolase"/>
    <property type="match status" value="1"/>
</dbReference>
<evidence type="ECO:0000313" key="2">
    <source>
        <dbReference type="Proteomes" id="UP000242699"/>
    </source>
</evidence>
<accession>A0A2T2WVY8</accession>